<gene>
    <name evidence="1" type="ORF">AWW67_06970</name>
</gene>
<dbReference type="Pfam" id="PF14175">
    <property type="entry name" value="YaaC"/>
    <property type="match status" value="1"/>
</dbReference>
<protein>
    <recommendedName>
        <fullName evidence="3">YaaC-like Protein</fullName>
    </recommendedName>
</protein>
<dbReference type="AlphaFoldDB" id="A0A150XWL4"/>
<proteinExistence type="predicted"/>
<evidence type="ECO:0000313" key="2">
    <source>
        <dbReference type="Proteomes" id="UP000075663"/>
    </source>
</evidence>
<organism evidence="1 2">
    <name type="scientific">Roseivirga seohaensis</name>
    <dbReference type="NCBI Taxonomy" id="1914963"/>
    <lineage>
        <taxon>Bacteria</taxon>
        <taxon>Pseudomonadati</taxon>
        <taxon>Bacteroidota</taxon>
        <taxon>Cytophagia</taxon>
        <taxon>Cytophagales</taxon>
        <taxon>Roseivirgaceae</taxon>
        <taxon>Roseivirga</taxon>
    </lineage>
</organism>
<sequence>MKLEDLGEQVLRDYKTVKYFPFFNSAGSPFILTSDSLGYLEAWIDRKYNSIKRDKARMKKKLEKARYFTQLSKDFYNSASHASMPSKGTLIYYSFINLVKVFLILKGGLDLETKTEHHGLSLPSDFKLKLKLASNSGDGVSIFHEFSKHIGKEVKNTEGAEIRFFDLLRNLPEVHEIGYALNLFPDTKRKFLPVDVYIRTNSYRNRIYYTISHEKKFDKEMKVEKLTKGICQKKIYPLEIEDDQKFHHYRSHFEVSYTKGSSKSWNICYPKIIKDINELNIAPMLTRQGYRYYLDLEPYRLHRLSSILGFAYYLGTVARYRPTLNEEILKGQYQSIINEAVISCPNQFFYLMVSHITSQVCAIPMANIS</sequence>
<evidence type="ECO:0008006" key="3">
    <source>
        <dbReference type="Google" id="ProtNLM"/>
    </source>
</evidence>
<dbReference type="EMBL" id="LRPB01000034">
    <property type="protein sequence ID" value="KYG83157.1"/>
    <property type="molecule type" value="Genomic_DNA"/>
</dbReference>
<name>A0A150XWL4_9BACT</name>
<dbReference type="Proteomes" id="UP000075663">
    <property type="component" value="Unassembled WGS sequence"/>
</dbReference>
<comment type="caution">
    <text evidence="1">The sequence shown here is derived from an EMBL/GenBank/DDBJ whole genome shotgun (WGS) entry which is preliminary data.</text>
</comment>
<accession>A0A150XWL4</accession>
<evidence type="ECO:0000313" key="1">
    <source>
        <dbReference type="EMBL" id="KYG83157.1"/>
    </source>
</evidence>
<dbReference type="InterPro" id="IPR026988">
    <property type="entry name" value="YaaC-like"/>
</dbReference>
<reference evidence="1 2" key="1">
    <citation type="submission" date="2016-01" db="EMBL/GenBank/DDBJ databases">
        <title>Genome sequencing of Roseivirga seohaensis SW-152.</title>
        <authorList>
            <person name="Selvaratnam C."/>
            <person name="Thevarajoo S."/>
            <person name="Goh K.M."/>
            <person name="Ee R."/>
            <person name="Chan K.-G."/>
            <person name="Chong C.S."/>
        </authorList>
    </citation>
    <scope>NUCLEOTIDE SEQUENCE [LARGE SCALE GENOMIC DNA]</scope>
    <source>
        <strain evidence="1 2">SW-152</strain>
    </source>
</reference>
<dbReference type="RefSeq" id="WP_062301875.1">
    <property type="nucleotide sequence ID" value="NZ_LRPB01000034.1"/>
</dbReference>